<sequence>MAAGRRRRGRDVDARAGTRGNAREADERVALPGRRRGARMSAVPCPRGTVDRDRIRAQIAEALDEPGRLPADDAHLLELGLDSLQLMRLVSEWRKDGADVNFAQLMESPRLADWWPLFARRRAAAVPEREAAVQAAEPPDDAPFALTDVQHAYWIGRRDEQVLGGVGCHAYLELDGRDVDFARLSSAWAALLAHHGMLRARFDDDGRQRILAEAAPSTRRIVLRDLRALAGKALVSELDAVRDACSHRRLRVEDGEVAGLSLSLLPGGATRLHLDVDLLVADVQSLGVILRDLATCYADGTPPRAPADWHFGHHLAARAAGRDEAQAARYWRDRLADLPGGPQLPLRRAPESLAAPRFSRRLHRLSPAQWAGFQRFAAAARVTPAMALAAAYAEALAAWSATPRFLLNLPLFDRHGDTPGLDDVIADFTSLLLVAADCGTTCAFGERARAFQAQCHADVAHGAWSGVRVQRELALRADGERSFAPVVFACNLGTPLVDTVVRAAFGTLGYMISQTPQVWLDHQVYEEEGALLLAWDAVDALFPDGLIDAMFAAYVRFVERLAVDDGAWQAPATAMLSDAQREVRAGANATDAALAPRTLHLPVFEQATLASERVAVVDIDGQPLSYRTLAERALRVAALLREHGVRAGDPVAVTLPRGADQIVAVLGVLAAGGCYVPVGVAQPVARQARIHQRAGIRHVISDAAHRIALTELDAHVIDIAAAAIYEPLAAPIATEADDLAYVIFTSGSTGEPKGVEISHRAAANTIDDLNRRFDVGPDDRVLAVSALDFDLSVYDIFGLLGVGGAVVLVGEADRREPDVWLHLVRTHRVTLWNTVPVLLDMLLVAAGDQPLPLRLAFASGDWIGLDLPARLARVAPGARFIAMGGATEAAIWSNFCDVPTPLPGHWRSIPYGTPLANQQYRVVDSQRRDCPDWVPGELWIGGAGVALGYRGDPERTAASFVMHEGQRWYRTGDLGRYWPDGTLEFLGRRDHQIKLRGHRIELGEIEAALLAQPGVRHAIALVTGAPPSLAAAVVTDTPLDERTLTDALRTLLPDYMIPSHWLALDALPLSANGKLDRRALAERFMQAIAAAPDDDAPPEGPVERHIAGLWRTLLAQPSISRTGHFFRLGGDSLLATRLVAQLQRDGWSADEPLRRLFAKPVLADFAAIWRQSGVSVGQRPAVAVALHPAPEHRHEPFPLTEIQRAYWMGQSDGLPLHGGTTYLLELDGGGVDLARFDAAWRALWHRHDMLRAAVDEDGRQAVARPMPDTGLRIGTPVADAQAARERIAALWHARDRSRALHPLHVAHAVPYCGERCRIGLFFDYLTLDGYSVKLLLGELAELYRDPARVPAPPALTFRDYVTQSLDDATPTDAALRYWRARVDRLPPAPALPVARDPASFGAATFVRRAARLPAPQWRRLRDHAQRHGLTPSVVLLTAYAQILAAWSGGTALTLNLTLFDRRDIHPDVQRIVGDFTALAPVGFDAPGDESWTARATAVQQHVAEVLEHRTVSSVWIQRERARTVGMQAAALPVVFTSTLGLADDFFDRLPDGFPDLADGGLSETPQVWLDHQVFEHRGELVLSWDYVRGLFPDGLVDAMFDAYLEWVGRLADDETVWTAAASRALPGAQQAVRDRVNATDAAIAPRTLHLPVFEQAALAPERVALIDVDGQPLSYRALVERALRVAALLREHGVRAGDPVAVTLPRGADQIVAVLGVLAAGGCYVPVGVAQPVARQARIHQRAGIRHALGDTSHRPALTGLDADIIDIAQASTREPLAAPCAISPDDPAYVIFTSGSTGEPKGVEISHRAAANTIDDLNRRFDVGPDDRVLAISALDFDLSVYDIFGLLRVGGAVVLVGEADRREPDVWLHLVRSHRVTLWNTVPVLLDMLLIAAGDQPLPLRLAFASGDWIGLDLPARLARIAPGARFIAMGGATEAAIWSNFCDVPTPLPGHWRSIPYGTPLANQRYRVVDSRGRDCPDWVPGELWIGGAGVALGYRDDPERTAASFVMHEGQRWYRTGDLGCYWPDGTLEFLGRRDHQIKLRGHRIELGEIETALLAQPGVRHAIALVTGAPPSLAAAVVTDTPLDERTLTDALRALLPDYMIPSHWLALDALPLSANGKLDRAALARQFAETAQRDTRRDIPADPLERQLAALWSQVLGHADIARHDDFFRLGGDSLRAARLIDAIRRDGLDAGHLTLRQVFAMPSVATQAAWLRAVQASPVDIIESTHEEGTL</sequence>
<accession>A0ABS2B2C1</accession>
<dbReference type="InterPro" id="IPR042099">
    <property type="entry name" value="ANL_N_sf"/>
</dbReference>
<dbReference type="SUPFAM" id="SSF56801">
    <property type="entry name" value="Acetyl-CoA synthetase-like"/>
    <property type="match status" value="2"/>
</dbReference>
<dbReference type="GeneID" id="56499631"/>
<evidence type="ECO:0000256" key="5">
    <source>
        <dbReference type="ARBA" id="ARBA00022598"/>
    </source>
</evidence>
<comment type="caution">
    <text evidence="8">The sequence shown here is derived from an EMBL/GenBank/DDBJ whole genome shotgun (WGS) entry which is preliminary data.</text>
</comment>
<keyword evidence="5" id="KW-0436">Ligase</keyword>
<feature type="domain" description="Carrier" evidence="7">
    <location>
        <begin position="49"/>
        <end position="122"/>
    </location>
</feature>
<name>A0ABS2B2C1_9BURK</name>
<dbReference type="Pfam" id="PF00550">
    <property type="entry name" value="PP-binding"/>
    <property type="match status" value="3"/>
</dbReference>
<comment type="cofactor">
    <cofactor evidence="1">
        <name>pantetheine 4'-phosphate</name>
        <dbReference type="ChEBI" id="CHEBI:47942"/>
    </cofactor>
</comment>
<organism evidence="8 9">
    <name type="scientific">Burkholderia anthina</name>
    <dbReference type="NCBI Taxonomy" id="179879"/>
    <lineage>
        <taxon>Bacteria</taxon>
        <taxon>Pseudomonadati</taxon>
        <taxon>Pseudomonadota</taxon>
        <taxon>Betaproteobacteria</taxon>
        <taxon>Burkholderiales</taxon>
        <taxon>Burkholderiaceae</taxon>
        <taxon>Burkholderia</taxon>
        <taxon>Burkholderia cepacia complex</taxon>
    </lineage>
</organism>
<feature type="compositionally biased region" description="Basic and acidic residues" evidence="6">
    <location>
        <begin position="10"/>
        <end position="29"/>
    </location>
</feature>
<dbReference type="PROSITE" id="PS00455">
    <property type="entry name" value="AMP_BINDING"/>
    <property type="match status" value="2"/>
</dbReference>
<dbReference type="NCBIfam" id="TIGR01733">
    <property type="entry name" value="AA-adenyl-dom"/>
    <property type="match status" value="2"/>
</dbReference>
<dbReference type="Gene3D" id="3.30.559.30">
    <property type="entry name" value="Nonribosomal peptide synthetase, condensation domain"/>
    <property type="match status" value="2"/>
</dbReference>
<dbReference type="Pfam" id="PF13193">
    <property type="entry name" value="AMP-binding_C"/>
    <property type="match status" value="2"/>
</dbReference>
<dbReference type="InterPro" id="IPR009081">
    <property type="entry name" value="PP-bd_ACP"/>
</dbReference>
<dbReference type="InterPro" id="IPR001242">
    <property type="entry name" value="Condensation_dom"/>
</dbReference>
<dbReference type="Pfam" id="PF00668">
    <property type="entry name" value="Condensation"/>
    <property type="match status" value="2"/>
</dbReference>
<keyword evidence="9" id="KW-1185">Reference proteome</keyword>
<dbReference type="PANTHER" id="PTHR45527">
    <property type="entry name" value="NONRIBOSOMAL PEPTIDE SYNTHETASE"/>
    <property type="match status" value="1"/>
</dbReference>
<dbReference type="PROSITE" id="PS50075">
    <property type="entry name" value="CARRIER"/>
    <property type="match status" value="3"/>
</dbReference>
<reference evidence="8 9" key="1">
    <citation type="submission" date="2021-02" db="EMBL/GenBank/DDBJ databases">
        <title>Draft genome of the type strains Burkholderia anthina DSM16086.</title>
        <authorList>
            <person name="Hertel R."/>
            <person name="Meissner J."/>
            <person name="Poehlein A."/>
            <person name="Daniel R."/>
            <person name="Commichau F.M."/>
        </authorList>
    </citation>
    <scope>NUCLEOTIDE SEQUENCE [LARGE SCALE GENOMIC DNA]</scope>
    <source>
        <strain evidence="8 9">DSM 16086</strain>
    </source>
</reference>
<proteinExistence type="predicted"/>
<evidence type="ECO:0000313" key="9">
    <source>
        <dbReference type="Proteomes" id="UP000755577"/>
    </source>
</evidence>
<feature type="domain" description="Carrier" evidence="7">
    <location>
        <begin position="2145"/>
        <end position="2222"/>
    </location>
</feature>
<evidence type="ECO:0000256" key="3">
    <source>
        <dbReference type="ARBA" id="ARBA00022450"/>
    </source>
</evidence>
<dbReference type="CDD" id="cd12114">
    <property type="entry name" value="A_NRPS_TlmIV_like"/>
    <property type="match status" value="2"/>
</dbReference>
<dbReference type="InterPro" id="IPR010071">
    <property type="entry name" value="AA_adenyl_dom"/>
</dbReference>
<dbReference type="NCBIfam" id="NF003417">
    <property type="entry name" value="PRK04813.1"/>
    <property type="match status" value="2"/>
</dbReference>
<dbReference type="Gene3D" id="3.30.300.30">
    <property type="match status" value="2"/>
</dbReference>
<dbReference type="InterPro" id="IPR036736">
    <property type="entry name" value="ACP-like_sf"/>
</dbReference>
<dbReference type="Gene3D" id="3.30.559.10">
    <property type="entry name" value="Chloramphenicol acetyltransferase-like domain"/>
    <property type="match status" value="2"/>
</dbReference>
<dbReference type="Gene3D" id="3.40.50.12780">
    <property type="entry name" value="N-terminal domain of ligase-like"/>
    <property type="match status" value="2"/>
</dbReference>
<dbReference type="InterPro" id="IPR020845">
    <property type="entry name" value="AMP-binding_CS"/>
</dbReference>
<protein>
    <submittedName>
        <fullName evidence="8">Amino acid adenylation domain-containing protein</fullName>
    </submittedName>
</protein>
<comment type="pathway">
    <text evidence="2">Siderophore biosynthesis.</text>
</comment>
<dbReference type="SUPFAM" id="SSF47336">
    <property type="entry name" value="ACP-like"/>
    <property type="match status" value="3"/>
</dbReference>
<dbReference type="InterPro" id="IPR057737">
    <property type="entry name" value="Condensation_MtbB-like"/>
</dbReference>
<feature type="region of interest" description="Disordered" evidence="6">
    <location>
        <begin position="1"/>
        <end position="47"/>
    </location>
</feature>
<dbReference type="PANTHER" id="PTHR45527:SF10">
    <property type="entry name" value="PYOCHELIN SYNTHASE PCHF"/>
    <property type="match status" value="1"/>
</dbReference>
<dbReference type="PROSITE" id="PS00012">
    <property type="entry name" value="PHOSPHOPANTETHEINE"/>
    <property type="match status" value="2"/>
</dbReference>
<dbReference type="Gene3D" id="1.10.1200.10">
    <property type="entry name" value="ACP-like"/>
    <property type="match status" value="3"/>
</dbReference>
<dbReference type="Pfam" id="PF00501">
    <property type="entry name" value="AMP-binding"/>
    <property type="match status" value="2"/>
</dbReference>
<evidence type="ECO:0000313" key="8">
    <source>
        <dbReference type="EMBL" id="MBM2766526.1"/>
    </source>
</evidence>
<evidence type="ECO:0000256" key="2">
    <source>
        <dbReference type="ARBA" id="ARBA00004924"/>
    </source>
</evidence>
<dbReference type="InterPro" id="IPR045851">
    <property type="entry name" value="AMP-bd_C_sf"/>
</dbReference>
<dbReference type="RefSeq" id="WP_203368136.1">
    <property type="nucleotide sequence ID" value="NZ_CABVLY010000004.1"/>
</dbReference>
<evidence type="ECO:0000259" key="7">
    <source>
        <dbReference type="PROSITE" id="PS50075"/>
    </source>
</evidence>
<keyword evidence="4" id="KW-0597">Phosphoprotein</keyword>
<dbReference type="EMBL" id="JAFCIQ010000004">
    <property type="protein sequence ID" value="MBM2766526.1"/>
    <property type="molecule type" value="Genomic_DNA"/>
</dbReference>
<dbReference type="InterPro" id="IPR023213">
    <property type="entry name" value="CAT-like_dom_sf"/>
</dbReference>
<dbReference type="Proteomes" id="UP000755577">
    <property type="component" value="Unassembled WGS sequence"/>
</dbReference>
<evidence type="ECO:0000256" key="1">
    <source>
        <dbReference type="ARBA" id="ARBA00001957"/>
    </source>
</evidence>
<feature type="domain" description="Carrier" evidence="7">
    <location>
        <begin position="1097"/>
        <end position="1173"/>
    </location>
</feature>
<dbReference type="SUPFAM" id="SSF52777">
    <property type="entry name" value="CoA-dependent acyltransferases"/>
    <property type="match status" value="4"/>
</dbReference>
<dbReference type="InterPro" id="IPR000873">
    <property type="entry name" value="AMP-dep_synth/lig_dom"/>
</dbReference>
<gene>
    <name evidence="8" type="ORF">JQK92_08820</name>
</gene>
<dbReference type="InterPro" id="IPR006162">
    <property type="entry name" value="Ppantetheine_attach_site"/>
</dbReference>
<evidence type="ECO:0000256" key="6">
    <source>
        <dbReference type="SAM" id="MobiDB-lite"/>
    </source>
</evidence>
<dbReference type="InterPro" id="IPR025110">
    <property type="entry name" value="AMP-bd_C"/>
</dbReference>
<keyword evidence="3" id="KW-0596">Phosphopantetheine</keyword>
<evidence type="ECO:0000256" key="4">
    <source>
        <dbReference type="ARBA" id="ARBA00022553"/>
    </source>
</evidence>
<dbReference type="CDD" id="cd19535">
    <property type="entry name" value="Cyc_NRPS"/>
    <property type="match status" value="2"/>
</dbReference>